<comment type="subcellular location">
    <subcellularLocation>
        <location evidence="1">Cell projection</location>
        <location evidence="1">Cilium</location>
    </subcellularLocation>
</comment>
<dbReference type="GeneID" id="108741793"/>
<keyword evidence="5" id="KW-0969">Cilium</keyword>
<evidence type="ECO:0000313" key="9">
    <source>
        <dbReference type="Proteomes" id="UP000192223"/>
    </source>
</evidence>
<protein>
    <recommendedName>
        <fullName evidence="3">Cilia- and flagella-associated protein 157</fullName>
    </recommendedName>
</protein>
<feature type="coiled-coil region" evidence="7">
    <location>
        <begin position="297"/>
        <end position="324"/>
    </location>
</feature>
<dbReference type="InterPro" id="IPR038844">
    <property type="entry name" value="CFAP157"/>
</dbReference>
<feature type="compositionally biased region" description="Basic and acidic residues" evidence="8">
    <location>
        <begin position="585"/>
        <end position="595"/>
    </location>
</feature>
<evidence type="ECO:0000313" key="10">
    <source>
        <dbReference type="RefSeq" id="XP_018332223.1"/>
    </source>
</evidence>
<evidence type="ECO:0000256" key="3">
    <source>
        <dbReference type="ARBA" id="ARBA00014087"/>
    </source>
</evidence>
<dbReference type="InParanoid" id="A0A1W4XIF0"/>
<dbReference type="KEGG" id="apln:108741793"/>
<evidence type="ECO:0000256" key="1">
    <source>
        <dbReference type="ARBA" id="ARBA00004138"/>
    </source>
</evidence>
<feature type="region of interest" description="Disordered" evidence="8">
    <location>
        <begin position="482"/>
        <end position="595"/>
    </location>
</feature>
<feature type="compositionally biased region" description="Acidic residues" evidence="8">
    <location>
        <begin position="558"/>
        <end position="567"/>
    </location>
</feature>
<evidence type="ECO:0000256" key="4">
    <source>
        <dbReference type="ARBA" id="ARBA00023054"/>
    </source>
</evidence>
<dbReference type="STRING" id="224129.A0A1W4XIF0"/>
<dbReference type="FunCoup" id="A0A1W4XIF0">
    <property type="interactions" value="85"/>
</dbReference>
<dbReference type="PANTHER" id="PTHR31954">
    <property type="entry name" value="CILIA- AND FLAGELLA-ASSOCIATED PROTEIN 157"/>
    <property type="match status" value="1"/>
</dbReference>
<dbReference type="Proteomes" id="UP000192223">
    <property type="component" value="Unplaced"/>
</dbReference>
<keyword evidence="10" id="KW-0282">Flagellum</keyword>
<evidence type="ECO:0000256" key="6">
    <source>
        <dbReference type="ARBA" id="ARBA00023273"/>
    </source>
</evidence>
<evidence type="ECO:0000256" key="8">
    <source>
        <dbReference type="SAM" id="MobiDB-lite"/>
    </source>
</evidence>
<evidence type="ECO:0000256" key="7">
    <source>
        <dbReference type="SAM" id="Coils"/>
    </source>
</evidence>
<reference evidence="10" key="1">
    <citation type="submission" date="2025-08" db="UniProtKB">
        <authorList>
            <consortium name="RefSeq"/>
        </authorList>
    </citation>
    <scope>IDENTIFICATION</scope>
    <source>
        <tissue evidence="10">Entire body</tissue>
    </source>
</reference>
<evidence type="ECO:0000256" key="5">
    <source>
        <dbReference type="ARBA" id="ARBA00023069"/>
    </source>
</evidence>
<name>A0A1W4XIF0_AGRPL</name>
<comment type="similarity">
    <text evidence="2">Belongs to the CFAP157 family.</text>
</comment>
<feature type="compositionally biased region" description="Acidic residues" evidence="8">
    <location>
        <begin position="490"/>
        <end position="499"/>
    </location>
</feature>
<dbReference type="AlphaFoldDB" id="A0A1W4XIF0"/>
<keyword evidence="4 7" id="KW-0175">Coiled coil</keyword>
<dbReference type="RefSeq" id="XP_018332223.1">
    <property type="nucleotide sequence ID" value="XM_018476721.1"/>
</dbReference>
<sequence>MGKKKGKGKKEKKETNLGLSEVDKTFYELTITDLNRKLARLRTQAQELEEKNEELLQQLQKSKEDGDDIIIYLKRMLQEKNDEIAELRESYQGLEETHVKETKEFLQKIADMEEEYKEMHEMLNSEIKLLEGKLNALEEFRIQRDELMKKYEKQERDMEEQELRHKRELYEVERKFIVSKNLLMREMEERLRKLSTEFQNTTETRIAATTHRMIRENIAINNELDVMLETHQRLTDENLKHKQNSTKAKNAAELLEQEKRIVLAQSRVHRKTIERLTKEHEEMSATLKKNILNQKLFDETKQKLEILNEENKLMHKNLLLMEQNLHASRCENNELKTEVQYAKSKMVLSELTKSRAVLAIKDFLQIQAAPGEDEALKIAKRQDLLNTLLSLLSEELVVKRDSLESICDAKALGKSVYAKGDLGFVPRLVPRPKSKFPVKKTVATRIGPSLEALKAKAPKTVTKKAEEGMAVEEEEVVVESTIASSKTMILEEEEEEEETFYTSESTERAAEESEEEPPPPPPAVDEAAEAAKETPSATKETPSAQTTTAPADEQEHIGEEEETEEGVSVEVTQEGDTASPEETAEEKVPETEPEQ</sequence>
<dbReference type="PANTHER" id="PTHR31954:SF1">
    <property type="entry name" value="CILIA- AND FLAGELLA-ASSOCIATED PROTEIN 157"/>
    <property type="match status" value="1"/>
</dbReference>
<proteinExistence type="inferred from homology"/>
<feature type="coiled-coil region" evidence="7">
    <location>
        <begin position="24"/>
        <end position="204"/>
    </location>
</feature>
<keyword evidence="6" id="KW-0966">Cell projection</keyword>
<accession>A0A1W4XIF0</accession>
<feature type="compositionally biased region" description="Polar residues" evidence="8">
    <location>
        <begin position="535"/>
        <end position="549"/>
    </location>
</feature>
<evidence type="ECO:0000256" key="2">
    <source>
        <dbReference type="ARBA" id="ARBA00010841"/>
    </source>
</evidence>
<gene>
    <name evidence="10" type="primary">LOC108741793</name>
</gene>
<dbReference type="GO" id="GO:0008017">
    <property type="term" value="F:microtubule binding"/>
    <property type="evidence" value="ECO:0007669"/>
    <property type="project" value="TreeGrafter"/>
</dbReference>
<dbReference type="OrthoDB" id="166611at2759"/>
<keyword evidence="9" id="KW-1185">Reference proteome</keyword>
<organism evidence="9 10">
    <name type="scientific">Agrilus planipennis</name>
    <name type="common">Emerald ash borer</name>
    <name type="synonym">Agrilus marcopoli</name>
    <dbReference type="NCBI Taxonomy" id="224129"/>
    <lineage>
        <taxon>Eukaryota</taxon>
        <taxon>Metazoa</taxon>
        <taxon>Ecdysozoa</taxon>
        <taxon>Arthropoda</taxon>
        <taxon>Hexapoda</taxon>
        <taxon>Insecta</taxon>
        <taxon>Pterygota</taxon>
        <taxon>Neoptera</taxon>
        <taxon>Endopterygota</taxon>
        <taxon>Coleoptera</taxon>
        <taxon>Polyphaga</taxon>
        <taxon>Elateriformia</taxon>
        <taxon>Buprestoidea</taxon>
        <taxon>Buprestidae</taxon>
        <taxon>Agrilinae</taxon>
        <taxon>Agrilus</taxon>
    </lineage>
</organism>
<dbReference type="GO" id="GO:0036064">
    <property type="term" value="C:ciliary basal body"/>
    <property type="evidence" value="ECO:0007669"/>
    <property type="project" value="TreeGrafter"/>
</dbReference>